<gene>
    <name evidence="1" type="ORF">COLO4_16993</name>
</gene>
<comment type="caution">
    <text evidence="1">The sequence shown here is derived from an EMBL/GenBank/DDBJ whole genome shotgun (WGS) entry which is preliminary data.</text>
</comment>
<evidence type="ECO:0000313" key="2">
    <source>
        <dbReference type="Proteomes" id="UP000187203"/>
    </source>
</evidence>
<dbReference type="AlphaFoldDB" id="A0A1R3JEP1"/>
<dbReference type="EMBL" id="AWUE01016274">
    <property type="protein sequence ID" value="OMO93293.1"/>
    <property type="molecule type" value="Genomic_DNA"/>
</dbReference>
<organism evidence="1 2">
    <name type="scientific">Corchorus olitorius</name>
    <dbReference type="NCBI Taxonomy" id="93759"/>
    <lineage>
        <taxon>Eukaryota</taxon>
        <taxon>Viridiplantae</taxon>
        <taxon>Streptophyta</taxon>
        <taxon>Embryophyta</taxon>
        <taxon>Tracheophyta</taxon>
        <taxon>Spermatophyta</taxon>
        <taxon>Magnoliopsida</taxon>
        <taxon>eudicotyledons</taxon>
        <taxon>Gunneridae</taxon>
        <taxon>Pentapetalae</taxon>
        <taxon>rosids</taxon>
        <taxon>malvids</taxon>
        <taxon>Malvales</taxon>
        <taxon>Malvaceae</taxon>
        <taxon>Grewioideae</taxon>
        <taxon>Apeibeae</taxon>
        <taxon>Corchorus</taxon>
    </lineage>
</organism>
<reference evidence="2" key="1">
    <citation type="submission" date="2013-09" db="EMBL/GenBank/DDBJ databases">
        <title>Corchorus olitorius genome sequencing.</title>
        <authorList>
            <person name="Alam M."/>
            <person name="Haque M.S."/>
            <person name="Islam M.S."/>
            <person name="Emdad E.M."/>
            <person name="Islam M.M."/>
            <person name="Ahmed B."/>
            <person name="Halim A."/>
            <person name="Hossen Q.M.M."/>
            <person name="Hossain M.Z."/>
            <person name="Ahmed R."/>
            <person name="Khan M.M."/>
            <person name="Islam R."/>
            <person name="Rashid M.M."/>
            <person name="Khan S.A."/>
            <person name="Rahman M.S."/>
            <person name="Alam M."/>
            <person name="Yahiya A.S."/>
            <person name="Khan M.S."/>
            <person name="Azam M.S."/>
            <person name="Haque T."/>
            <person name="Lashkar M.Z.H."/>
            <person name="Akhand A.I."/>
            <person name="Morshed G."/>
            <person name="Roy S."/>
            <person name="Uddin K.S."/>
            <person name="Rabeya T."/>
            <person name="Hossain A.S."/>
            <person name="Chowdhury A."/>
            <person name="Snigdha A.R."/>
            <person name="Mortoza M.S."/>
            <person name="Matin S.A."/>
            <person name="Hoque S.M.E."/>
            <person name="Islam M.K."/>
            <person name="Roy D.K."/>
            <person name="Haider R."/>
            <person name="Moosa M.M."/>
            <person name="Elias S.M."/>
            <person name="Hasan A.M."/>
            <person name="Jahan S."/>
            <person name="Shafiuddin M."/>
            <person name="Mahmood N."/>
            <person name="Shommy N.S."/>
        </authorList>
    </citation>
    <scope>NUCLEOTIDE SEQUENCE [LARGE SCALE GENOMIC DNA]</scope>
    <source>
        <strain evidence="2">cv. O-4</strain>
    </source>
</reference>
<dbReference type="PANTHER" id="PTHR24414">
    <property type="entry name" value="F-BOX/KELCH-REPEAT PROTEIN SKIP4"/>
    <property type="match status" value="1"/>
</dbReference>
<dbReference type="SUPFAM" id="SSF117281">
    <property type="entry name" value="Kelch motif"/>
    <property type="match status" value="1"/>
</dbReference>
<accession>A0A1R3JEP1</accession>
<dbReference type="Proteomes" id="UP000187203">
    <property type="component" value="Unassembled WGS sequence"/>
</dbReference>
<evidence type="ECO:0000313" key="1">
    <source>
        <dbReference type="EMBL" id="OMO93293.1"/>
    </source>
</evidence>
<dbReference type="InterPro" id="IPR050354">
    <property type="entry name" value="F-box/kelch-repeat_ARATH"/>
</dbReference>
<dbReference type="InterPro" id="IPR015915">
    <property type="entry name" value="Kelch-typ_b-propeller"/>
</dbReference>
<name>A0A1R3JEP1_9ROSI</name>
<dbReference type="PANTHER" id="PTHR24414:SF199">
    <property type="entry name" value="F-BOX_KELCH-REPEAT PROTEIN SKIP6-LIKE"/>
    <property type="match status" value="1"/>
</dbReference>
<dbReference type="Gene3D" id="2.120.10.80">
    <property type="entry name" value="Kelch-type beta propeller"/>
    <property type="match status" value="1"/>
</dbReference>
<sequence>MADLKQESSAMEEKSLYSIFRFDEGPNRYTLYTFTNVNLTNTPQKQPPRSVAILHMPRDKFPIGMGFVVLGSKLYCIGGRIQEGDDKVNSKKEGDHKLNSRRVYVVDLSTIDKTCSEENKSPFVRIKLMREGKCYPYVFTLNGKIYVMDGGRNIDSLECLYKGKRNFEVFDPKVGKWTVLPSYQPPNDTPAVFLSHTVVLGHRVLFRSAVDSSRCKLCSFDLENQKWVYEEIRGGWGWGYRVEKDEEIKDYISAWNDILDGTGPGITMIDLFLVTQ</sequence>
<keyword evidence="2" id="KW-1185">Reference proteome</keyword>
<proteinExistence type="predicted"/>
<dbReference type="OrthoDB" id="1148980at2759"/>
<protein>
    <submittedName>
        <fullName evidence="1">Galactose oxidase, beta-propeller</fullName>
    </submittedName>
</protein>